<evidence type="ECO:0000313" key="2">
    <source>
        <dbReference type="Proteomes" id="UP001500058"/>
    </source>
</evidence>
<evidence type="ECO:0008006" key="3">
    <source>
        <dbReference type="Google" id="ProtNLM"/>
    </source>
</evidence>
<proteinExistence type="predicted"/>
<gene>
    <name evidence="1" type="ORF">GCM10010420_41220</name>
</gene>
<dbReference type="RefSeq" id="WP_344632562.1">
    <property type="nucleotide sequence ID" value="NZ_BAAATJ010000021.1"/>
</dbReference>
<dbReference type="EMBL" id="BAAATJ010000021">
    <property type="protein sequence ID" value="GAA2408655.1"/>
    <property type="molecule type" value="Genomic_DNA"/>
</dbReference>
<reference evidence="1 2" key="1">
    <citation type="journal article" date="2019" name="Int. J. Syst. Evol. Microbiol.">
        <title>The Global Catalogue of Microorganisms (GCM) 10K type strain sequencing project: providing services to taxonomists for standard genome sequencing and annotation.</title>
        <authorList>
            <consortium name="The Broad Institute Genomics Platform"/>
            <consortium name="The Broad Institute Genome Sequencing Center for Infectious Disease"/>
            <person name="Wu L."/>
            <person name="Ma J."/>
        </authorList>
    </citation>
    <scope>NUCLEOTIDE SEQUENCE [LARGE SCALE GENOMIC DNA]</scope>
    <source>
        <strain evidence="1 2">JCM 6921</strain>
    </source>
</reference>
<comment type="caution">
    <text evidence="1">The sequence shown here is derived from an EMBL/GenBank/DDBJ whole genome shotgun (WGS) entry which is preliminary data.</text>
</comment>
<organism evidence="1 2">
    <name type="scientific">Streptomyces glaucosporus</name>
    <dbReference type="NCBI Taxonomy" id="284044"/>
    <lineage>
        <taxon>Bacteria</taxon>
        <taxon>Bacillati</taxon>
        <taxon>Actinomycetota</taxon>
        <taxon>Actinomycetes</taxon>
        <taxon>Kitasatosporales</taxon>
        <taxon>Streptomycetaceae</taxon>
        <taxon>Streptomyces</taxon>
    </lineage>
</organism>
<evidence type="ECO:0000313" key="1">
    <source>
        <dbReference type="EMBL" id="GAA2408655.1"/>
    </source>
</evidence>
<accession>A0ABN3IM81</accession>
<protein>
    <recommendedName>
        <fullName evidence="3">Alanine-rich protein</fullName>
    </recommendedName>
</protein>
<name>A0ABN3IM81_9ACTN</name>
<keyword evidence="2" id="KW-1185">Reference proteome</keyword>
<sequence>MRASAFLYPWDVVGDPDAARRIADLGVEQVTLASAYHSTRALTPRHPRHRIVTARHSAVYHPVDPARWEGRELRPYAQDWVEGDDPFGEAAAALADAGLEVHSWVILAHNSRLGADHPRTSVRNAYGDRYPWAPCIAQEEVRAYAAALAAESAVRPGARGTELESCGWYGLAHLHAHDKTGGVSLGGAGQYLMSLCFCPACETGYASLGADPGRLRRAVTDALAALWAGGRADAAGGREEEWEAVNGLLGAEWAKVAAAWRNQVASAFRSEVVEAVRKEAQAQGKEGFRVLLHADPAPHRCGANAGVDPAGALEQADGVVLPCTGDDAERSAVLAPFLAHRTPSTVLAANLTVVAGMGGRPERLAEDAAHAREAGAGELRLYHAGLASPADLDAVREALSRLG</sequence>
<dbReference type="Proteomes" id="UP001500058">
    <property type="component" value="Unassembled WGS sequence"/>
</dbReference>